<name>A0A222MXH4_9BACT</name>
<evidence type="ECO:0000313" key="3">
    <source>
        <dbReference type="EMBL" id="ASQ30531.1"/>
    </source>
</evidence>
<dbReference type="PANTHER" id="PTHR42760">
    <property type="entry name" value="SHORT-CHAIN DEHYDROGENASES/REDUCTASES FAMILY MEMBER"/>
    <property type="match status" value="1"/>
</dbReference>
<dbReference type="KEGG" id="cavi:CAV_0869"/>
<dbReference type="InterPro" id="IPR036291">
    <property type="entry name" value="NAD(P)-bd_dom_sf"/>
</dbReference>
<dbReference type="CDD" id="cd05233">
    <property type="entry name" value="SDR_c"/>
    <property type="match status" value="1"/>
</dbReference>
<keyword evidence="2" id="KW-0560">Oxidoreductase</keyword>
<dbReference type="GO" id="GO:0006633">
    <property type="term" value="P:fatty acid biosynthetic process"/>
    <property type="evidence" value="ECO:0007669"/>
    <property type="project" value="TreeGrafter"/>
</dbReference>
<dbReference type="PRINTS" id="PR00080">
    <property type="entry name" value="SDRFAMILY"/>
</dbReference>
<dbReference type="AlphaFoldDB" id="A0A222MXH4"/>
<comment type="similarity">
    <text evidence="1">Belongs to the short-chain dehydrogenases/reductases (SDR) family.</text>
</comment>
<dbReference type="InterPro" id="IPR002347">
    <property type="entry name" value="SDR_fam"/>
</dbReference>
<dbReference type="PRINTS" id="PR00081">
    <property type="entry name" value="GDHRDH"/>
</dbReference>
<dbReference type="GO" id="GO:0048038">
    <property type="term" value="F:quinone binding"/>
    <property type="evidence" value="ECO:0007669"/>
    <property type="project" value="TreeGrafter"/>
</dbReference>
<evidence type="ECO:0000313" key="4">
    <source>
        <dbReference type="Proteomes" id="UP000201169"/>
    </source>
</evidence>
<sequence>MSKIILITGTRKGIGKFLAQHFLDKGHIVCGCSRKEGSISHQNYRHFSLDISDEKAVASMIRQIKLEFQGIDVLLNNAGIAAMNHCLTTPFKSLESVFKTNVFGSFLLLREVAKLMSINYKKQEKAYPYRIVNFSTVASALRLEGEAVYAASKAAIINLSQTCAKELAPFGITVNVVAPTPIQTDLIKNIPQQKIDELLEKQAIKRLGKFEDVLNVINFFLDEKSEFITAQTVFLGGVYE</sequence>
<organism evidence="3 4">
    <name type="scientific">Campylobacter avium LMG 24591</name>
    <dbReference type="NCBI Taxonomy" id="522484"/>
    <lineage>
        <taxon>Bacteria</taxon>
        <taxon>Pseudomonadati</taxon>
        <taxon>Campylobacterota</taxon>
        <taxon>Epsilonproteobacteria</taxon>
        <taxon>Campylobacterales</taxon>
        <taxon>Campylobacteraceae</taxon>
        <taxon>Campylobacter</taxon>
    </lineage>
</organism>
<proteinExistence type="inferred from homology"/>
<protein>
    <submittedName>
        <fullName evidence="3">Short chain dehydrogenase/reductase</fullName>
    </submittedName>
</protein>
<dbReference type="RefSeq" id="WP_094325286.1">
    <property type="nucleotide sequence ID" value="NZ_CP022347.1"/>
</dbReference>
<dbReference type="Gene3D" id="3.40.50.720">
    <property type="entry name" value="NAD(P)-binding Rossmann-like Domain"/>
    <property type="match status" value="1"/>
</dbReference>
<dbReference type="EMBL" id="CP022347">
    <property type="protein sequence ID" value="ASQ30531.1"/>
    <property type="molecule type" value="Genomic_DNA"/>
</dbReference>
<reference evidence="3 4" key="1">
    <citation type="submission" date="2017-07" db="EMBL/GenBank/DDBJ databases">
        <title>Analysis of two Campylobacter avium genomes and identification of a novel hippuricase gene.</title>
        <authorList>
            <person name="Miller W.G."/>
            <person name="Chapman M.H."/>
            <person name="Yee E."/>
            <person name="Revez J."/>
            <person name="Bono J.L."/>
            <person name="Rossi M."/>
        </authorList>
    </citation>
    <scope>NUCLEOTIDE SEQUENCE [LARGE SCALE GENOMIC DNA]</scope>
    <source>
        <strain evidence="3 4">LMG 24591</strain>
    </source>
</reference>
<dbReference type="Pfam" id="PF13561">
    <property type="entry name" value="adh_short_C2"/>
    <property type="match status" value="1"/>
</dbReference>
<dbReference type="Proteomes" id="UP000201169">
    <property type="component" value="Chromosome"/>
</dbReference>
<accession>A0A222MXH4</accession>
<evidence type="ECO:0000256" key="1">
    <source>
        <dbReference type="ARBA" id="ARBA00006484"/>
    </source>
</evidence>
<dbReference type="OrthoDB" id="5359522at2"/>
<keyword evidence="4" id="KW-1185">Reference proteome</keyword>
<dbReference type="PANTHER" id="PTHR42760:SF133">
    <property type="entry name" value="3-OXOACYL-[ACYL-CARRIER-PROTEIN] REDUCTASE"/>
    <property type="match status" value="1"/>
</dbReference>
<gene>
    <name evidence="3" type="ORF">CAV_0869</name>
</gene>
<evidence type="ECO:0000256" key="2">
    <source>
        <dbReference type="ARBA" id="ARBA00023002"/>
    </source>
</evidence>
<dbReference type="SUPFAM" id="SSF51735">
    <property type="entry name" value="NAD(P)-binding Rossmann-fold domains"/>
    <property type="match status" value="1"/>
</dbReference>
<dbReference type="GO" id="GO:0016616">
    <property type="term" value="F:oxidoreductase activity, acting on the CH-OH group of donors, NAD or NADP as acceptor"/>
    <property type="evidence" value="ECO:0007669"/>
    <property type="project" value="TreeGrafter"/>
</dbReference>